<gene>
    <name evidence="1" type="ORF">CONCODRAFT_87023</name>
</gene>
<organism evidence="1 2">
    <name type="scientific">Conidiobolus coronatus (strain ATCC 28846 / CBS 209.66 / NRRL 28638)</name>
    <name type="common">Delacroixia coronata</name>
    <dbReference type="NCBI Taxonomy" id="796925"/>
    <lineage>
        <taxon>Eukaryota</taxon>
        <taxon>Fungi</taxon>
        <taxon>Fungi incertae sedis</taxon>
        <taxon>Zoopagomycota</taxon>
        <taxon>Entomophthoromycotina</taxon>
        <taxon>Entomophthoromycetes</taxon>
        <taxon>Entomophthorales</taxon>
        <taxon>Ancylistaceae</taxon>
        <taxon>Conidiobolus</taxon>
    </lineage>
</organism>
<keyword evidence="2" id="KW-1185">Reference proteome</keyword>
<proteinExistence type="predicted"/>
<protein>
    <recommendedName>
        <fullName evidence="3">Transcription factor domain-containing protein</fullName>
    </recommendedName>
</protein>
<name>A0A137NX52_CONC2</name>
<dbReference type="AlphaFoldDB" id="A0A137NX52"/>
<evidence type="ECO:0000313" key="2">
    <source>
        <dbReference type="Proteomes" id="UP000070444"/>
    </source>
</evidence>
<dbReference type="CDD" id="cd12148">
    <property type="entry name" value="fungal_TF_MHR"/>
    <property type="match status" value="1"/>
</dbReference>
<dbReference type="Proteomes" id="UP000070444">
    <property type="component" value="Unassembled WGS sequence"/>
</dbReference>
<dbReference type="EMBL" id="KQ964643">
    <property type="protein sequence ID" value="KXN67336.1"/>
    <property type="molecule type" value="Genomic_DNA"/>
</dbReference>
<sequence>MEKKIDLVRVDKNIRISKYSKNCNLEVDSQLQIYSYEFKKSKYTKKPKKVEIISKPKVPQNMNIIYYIHPSEKSLFTNLQQTRFNNIGHLSEYVIYSNQVPSSQLIFNWVLEFKKIPQITALLEFNRNKVPCIKSLGQNFDKVINFKISNIISNQSFWRELIRLYVIHSYSFESTLNLKYLNPSKLPQNLLIPIYYCGYQFYGLKFPELTEYMEHLFKANLKRVIFAPRLENIQALYIYCQIYFSNGDISLTRACLAALSRMCYSLGIPLNTKKFDINTNFNRKISLRRLITFDLYLAGPYKFFNKNFHETPAYDEKLYDKSWYLPSRECIEQLGEFNCESRVLSANLIVINTRFHDRTVEVMNLPNNQNINDNFSRISKLVENKLRILDFEYIHANSLISNLKQQFSSKSPENLIIIQEFESSIKVSYYHIYLVIIEYQRLNQLTLDPSILSKTLYLTNALFALVSTSVIYKNNTFYNYLIGFTYLNIIKSLSIEERVDVMRNFESLVEVLEGNFEEFDSLNLLLFRAGMKLINK</sequence>
<evidence type="ECO:0008006" key="3">
    <source>
        <dbReference type="Google" id="ProtNLM"/>
    </source>
</evidence>
<accession>A0A137NX52</accession>
<evidence type="ECO:0000313" key="1">
    <source>
        <dbReference type="EMBL" id="KXN67336.1"/>
    </source>
</evidence>
<reference evidence="1 2" key="1">
    <citation type="journal article" date="2015" name="Genome Biol. Evol.">
        <title>Phylogenomic analyses indicate that early fungi evolved digesting cell walls of algal ancestors of land plants.</title>
        <authorList>
            <person name="Chang Y."/>
            <person name="Wang S."/>
            <person name="Sekimoto S."/>
            <person name="Aerts A.L."/>
            <person name="Choi C."/>
            <person name="Clum A."/>
            <person name="LaButti K.M."/>
            <person name="Lindquist E.A."/>
            <person name="Yee Ngan C."/>
            <person name="Ohm R.A."/>
            <person name="Salamov A.A."/>
            <person name="Grigoriev I.V."/>
            <person name="Spatafora J.W."/>
            <person name="Berbee M.L."/>
        </authorList>
    </citation>
    <scope>NUCLEOTIDE SEQUENCE [LARGE SCALE GENOMIC DNA]</scope>
    <source>
        <strain evidence="1 2">NRRL 28638</strain>
    </source>
</reference>